<protein>
    <submittedName>
        <fullName evidence="1">Uncharacterized protein</fullName>
    </submittedName>
</protein>
<organism evidence="1 2">
    <name type="scientific">Populus tomentosa</name>
    <name type="common">Chinese white poplar</name>
    <dbReference type="NCBI Taxonomy" id="118781"/>
    <lineage>
        <taxon>Eukaryota</taxon>
        <taxon>Viridiplantae</taxon>
        <taxon>Streptophyta</taxon>
        <taxon>Embryophyta</taxon>
        <taxon>Tracheophyta</taxon>
        <taxon>Spermatophyta</taxon>
        <taxon>Magnoliopsida</taxon>
        <taxon>eudicotyledons</taxon>
        <taxon>Gunneridae</taxon>
        <taxon>Pentapetalae</taxon>
        <taxon>rosids</taxon>
        <taxon>fabids</taxon>
        <taxon>Malpighiales</taxon>
        <taxon>Salicaceae</taxon>
        <taxon>Saliceae</taxon>
        <taxon>Populus</taxon>
    </lineage>
</organism>
<dbReference type="OrthoDB" id="1080769at2759"/>
<sequence length="257" mass="28720">MIFHRKVGVAAARGRRYSGAKAAVIFLFWILLILAQLGLLIAFGHEETGKLVKSLPRKARFFETWFHAPPSQDQPLDIGKGEPDTVYEDDKRIIHTVMFNEVGTVVQQWCVRMRATEKASVNAPLALTNSKDSVEARETKIYFRLRHSSGNLCLMRISSHEGLIYSILNYVGAKQLANKAKESMYEGMDFWDARSNTVPAHTWFGGLMSIVRLASLESSGSPPSVGLVVSKIVIRHHGSGKWYALDDCISMDTVTLH</sequence>
<dbReference type="PANTHER" id="PTHR34545">
    <property type="entry name" value="CLAVATA3/ESR (CLE)-RELATED PROTEIN 22"/>
    <property type="match status" value="1"/>
</dbReference>
<comment type="caution">
    <text evidence="1">The sequence shown here is derived from an EMBL/GenBank/DDBJ whole genome shotgun (WGS) entry which is preliminary data.</text>
</comment>
<dbReference type="PANTHER" id="PTHR34545:SF7">
    <property type="entry name" value="CLAVATA3_ESR (CLE)-RELATED PROTEIN 16"/>
    <property type="match status" value="1"/>
</dbReference>
<accession>A0A8X7ZB31</accession>
<evidence type="ECO:0000313" key="1">
    <source>
        <dbReference type="EMBL" id="KAG6765941.1"/>
    </source>
</evidence>
<name>A0A8X7ZB31_POPTO</name>
<dbReference type="Proteomes" id="UP000886885">
    <property type="component" value="Chromosome 8A"/>
</dbReference>
<proteinExistence type="predicted"/>
<gene>
    <name evidence="1" type="ORF">POTOM_030003</name>
</gene>
<dbReference type="GO" id="GO:0048731">
    <property type="term" value="P:system development"/>
    <property type="evidence" value="ECO:0007669"/>
    <property type="project" value="InterPro"/>
</dbReference>
<keyword evidence="2" id="KW-1185">Reference proteome</keyword>
<dbReference type="AlphaFoldDB" id="A0A8X7ZB31"/>
<dbReference type="InterPro" id="IPR033249">
    <property type="entry name" value="CLE_plant"/>
</dbReference>
<reference evidence="1" key="1">
    <citation type="journal article" date="2020" name="bioRxiv">
        <title>Hybrid origin of Populus tomentosa Carr. identified through genome sequencing and phylogenomic analysis.</title>
        <authorList>
            <person name="An X."/>
            <person name="Gao K."/>
            <person name="Chen Z."/>
            <person name="Li J."/>
            <person name="Yang X."/>
            <person name="Yang X."/>
            <person name="Zhou J."/>
            <person name="Guo T."/>
            <person name="Zhao T."/>
            <person name="Huang S."/>
            <person name="Miao D."/>
            <person name="Khan W.U."/>
            <person name="Rao P."/>
            <person name="Ye M."/>
            <person name="Lei B."/>
            <person name="Liao W."/>
            <person name="Wang J."/>
            <person name="Ji L."/>
            <person name="Li Y."/>
            <person name="Guo B."/>
            <person name="Mustafa N.S."/>
            <person name="Li S."/>
            <person name="Yun Q."/>
            <person name="Keller S.R."/>
            <person name="Mao J."/>
            <person name="Zhang R."/>
            <person name="Strauss S.H."/>
        </authorList>
    </citation>
    <scope>NUCLEOTIDE SEQUENCE</scope>
    <source>
        <strain evidence="1">GM15</strain>
        <tissue evidence="1">Leaf</tissue>
    </source>
</reference>
<dbReference type="EMBL" id="JAAWWB010000015">
    <property type="protein sequence ID" value="KAG6765941.1"/>
    <property type="molecule type" value="Genomic_DNA"/>
</dbReference>
<evidence type="ECO:0000313" key="2">
    <source>
        <dbReference type="Proteomes" id="UP000886885"/>
    </source>
</evidence>